<evidence type="ECO:0000313" key="2">
    <source>
        <dbReference type="EMBL" id="CAD7453609.1"/>
    </source>
</evidence>
<feature type="region of interest" description="Disordered" evidence="1">
    <location>
        <begin position="43"/>
        <end position="64"/>
    </location>
</feature>
<name>A0A7R9FJE3_9NEOP</name>
<dbReference type="AlphaFoldDB" id="A0A7R9FJE3"/>
<accession>A0A7R9FJE3</accession>
<proteinExistence type="predicted"/>
<organism evidence="2">
    <name type="scientific">Timema tahoe</name>
    <dbReference type="NCBI Taxonomy" id="61484"/>
    <lineage>
        <taxon>Eukaryota</taxon>
        <taxon>Metazoa</taxon>
        <taxon>Ecdysozoa</taxon>
        <taxon>Arthropoda</taxon>
        <taxon>Hexapoda</taxon>
        <taxon>Insecta</taxon>
        <taxon>Pterygota</taxon>
        <taxon>Neoptera</taxon>
        <taxon>Polyneoptera</taxon>
        <taxon>Phasmatodea</taxon>
        <taxon>Timematodea</taxon>
        <taxon>Timematoidea</taxon>
        <taxon>Timematidae</taxon>
        <taxon>Timema</taxon>
    </lineage>
</organism>
<evidence type="ECO:0000256" key="1">
    <source>
        <dbReference type="SAM" id="MobiDB-lite"/>
    </source>
</evidence>
<sequence length="437" mass="48258">MVPYAPGGSQHMQHATQTNTGISTTPSPVTQWMVPYEYLLSGKSMPVTNSEDDDDDSEDDKLPVKEVKPTQVKIHDSTAQTPHVQRVGNEKDGNARKLSSGMIKRGEAMEGRDPTIATSPLSPLFKPIVRDVRVTAIHPIRSSSPYRLTIPALIPHAVTSWTTLFRVDTPSVRNTGNSQSIITANAQRYKIETISSETHQQYCGPRANKRQKLCPLDMKTLNTPGLGRHSLKRLDFHDGEIGVQMPYIKVVTDLPVIGSQLYCGSDTSDDATIENTSELHTNLFVLCYGERVGREEGPDAFLRVDLDAAAAQVKARTLISQIRFNSTILASISVGESLTEAARGNPPEIVRCAHHLPLEIIGWLWPCIHEHCYTQARHEGRTIGTMIPDPGLPEARFTTRYKILSDTFQVTNTRINGRADKDVQIMEGGISTELTMG</sequence>
<gene>
    <name evidence="2" type="ORF">TTEB3V08_LOCUS1739</name>
</gene>
<reference evidence="2" key="1">
    <citation type="submission" date="2020-11" db="EMBL/GenBank/DDBJ databases">
        <authorList>
            <person name="Tran Van P."/>
        </authorList>
    </citation>
    <scope>NUCLEOTIDE SEQUENCE</scope>
</reference>
<feature type="compositionally biased region" description="Polar residues" evidence="1">
    <location>
        <begin position="10"/>
        <end position="28"/>
    </location>
</feature>
<dbReference type="EMBL" id="OE000367">
    <property type="protein sequence ID" value="CAD7453609.1"/>
    <property type="molecule type" value="Genomic_DNA"/>
</dbReference>
<feature type="compositionally biased region" description="Acidic residues" evidence="1">
    <location>
        <begin position="50"/>
        <end position="59"/>
    </location>
</feature>
<protein>
    <submittedName>
        <fullName evidence="2">Uncharacterized protein</fullName>
    </submittedName>
</protein>
<feature type="region of interest" description="Disordered" evidence="1">
    <location>
        <begin position="1"/>
        <end position="28"/>
    </location>
</feature>